<feature type="domain" description="Ubiquitin-like protease family profile" evidence="5">
    <location>
        <begin position="2"/>
        <end position="109"/>
    </location>
</feature>
<comment type="caution">
    <text evidence="6">The sequence shown here is derived from an EMBL/GenBank/DDBJ whole genome shotgun (WGS) entry which is preliminary data.</text>
</comment>
<evidence type="ECO:0000256" key="4">
    <source>
        <dbReference type="SAM" id="MobiDB-lite"/>
    </source>
</evidence>
<evidence type="ECO:0000256" key="2">
    <source>
        <dbReference type="ARBA" id="ARBA00022670"/>
    </source>
</evidence>
<dbReference type="InterPro" id="IPR038765">
    <property type="entry name" value="Papain-like_cys_pep_sf"/>
</dbReference>
<dbReference type="Pfam" id="PF02902">
    <property type="entry name" value="Peptidase_C48"/>
    <property type="match status" value="1"/>
</dbReference>
<dbReference type="Proteomes" id="UP000824120">
    <property type="component" value="Chromosome 6"/>
</dbReference>
<keyword evidence="3" id="KW-0378">Hydrolase</keyword>
<dbReference type="GO" id="GO:0008234">
    <property type="term" value="F:cysteine-type peptidase activity"/>
    <property type="evidence" value="ECO:0007669"/>
    <property type="project" value="InterPro"/>
</dbReference>
<feature type="region of interest" description="Disordered" evidence="4">
    <location>
        <begin position="125"/>
        <end position="149"/>
    </location>
</feature>
<keyword evidence="7" id="KW-1185">Reference proteome</keyword>
<accession>A0A9J5YDS4</accession>
<comment type="similarity">
    <text evidence="1">Belongs to the peptidase C48 family.</text>
</comment>
<name>A0A9J5YDS4_SOLCO</name>
<reference evidence="6 7" key="1">
    <citation type="submission" date="2020-09" db="EMBL/GenBank/DDBJ databases">
        <title>De no assembly of potato wild relative species, Solanum commersonii.</title>
        <authorList>
            <person name="Cho K."/>
        </authorList>
    </citation>
    <scope>NUCLEOTIDE SEQUENCE [LARGE SCALE GENOMIC DNA]</scope>
    <source>
        <strain evidence="6">LZ3.2</strain>
        <tissue evidence="6">Leaf</tissue>
    </source>
</reference>
<dbReference type="EMBL" id="JACXVP010000006">
    <property type="protein sequence ID" value="KAG5598261.1"/>
    <property type="molecule type" value="Genomic_DNA"/>
</dbReference>
<keyword evidence="2" id="KW-0645">Protease</keyword>
<protein>
    <recommendedName>
        <fullName evidence="5">Ubiquitin-like protease family profile domain-containing protein</fullName>
    </recommendedName>
</protein>
<dbReference type="AlphaFoldDB" id="A0A9J5YDS4"/>
<dbReference type="SUPFAM" id="SSF54001">
    <property type="entry name" value="Cysteine proteinases"/>
    <property type="match status" value="1"/>
</dbReference>
<dbReference type="InterPro" id="IPR003653">
    <property type="entry name" value="Peptidase_C48_C"/>
</dbReference>
<dbReference type="OrthoDB" id="1305350at2759"/>
<dbReference type="PANTHER" id="PTHR33022:SF20">
    <property type="entry name" value="UBIQUITIN-LIKE PROTEASE FAMILY PROFILE DOMAIN-CONTAINING PROTEIN"/>
    <property type="match status" value="1"/>
</dbReference>
<evidence type="ECO:0000259" key="5">
    <source>
        <dbReference type="Pfam" id="PF02902"/>
    </source>
</evidence>
<feature type="compositionally biased region" description="Basic and acidic residues" evidence="4">
    <location>
        <begin position="136"/>
        <end position="149"/>
    </location>
</feature>
<evidence type="ECO:0000313" key="6">
    <source>
        <dbReference type="EMBL" id="KAG5598261.1"/>
    </source>
</evidence>
<dbReference type="PANTHER" id="PTHR33022">
    <property type="entry name" value="DUF1985 DOMAIN-CONTAINING PROTEIN"/>
    <property type="match status" value="1"/>
</dbReference>
<organism evidence="6 7">
    <name type="scientific">Solanum commersonii</name>
    <name type="common">Commerson's wild potato</name>
    <name type="synonym">Commerson's nightshade</name>
    <dbReference type="NCBI Taxonomy" id="4109"/>
    <lineage>
        <taxon>Eukaryota</taxon>
        <taxon>Viridiplantae</taxon>
        <taxon>Streptophyta</taxon>
        <taxon>Embryophyta</taxon>
        <taxon>Tracheophyta</taxon>
        <taxon>Spermatophyta</taxon>
        <taxon>Magnoliopsida</taxon>
        <taxon>eudicotyledons</taxon>
        <taxon>Gunneridae</taxon>
        <taxon>Pentapetalae</taxon>
        <taxon>asterids</taxon>
        <taxon>lamiids</taxon>
        <taxon>Solanales</taxon>
        <taxon>Solanaceae</taxon>
        <taxon>Solanoideae</taxon>
        <taxon>Solaneae</taxon>
        <taxon>Solanum</taxon>
    </lineage>
</organism>
<evidence type="ECO:0000256" key="1">
    <source>
        <dbReference type="ARBA" id="ARBA00005234"/>
    </source>
</evidence>
<gene>
    <name evidence="6" type="ORF">H5410_029631</name>
</gene>
<dbReference type="Gene3D" id="3.40.395.10">
    <property type="entry name" value="Adenoviral Proteinase, Chain A"/>
    <property type="match status" value="1"/>
</dbReference>
<dbReference type="GO" id="GO:0006508">
    <property type="term" value="P:proteolysis"/>
    <property type="evidence" value="ECO:0007669"/>
    <property type="project" value="UniProtKB-KW"/>
</dbReference>
<sequence length="149" mass="17410">MVYDSIRSTLHDSYVLKVVKKYAQLIPMYLSMPGFYAKRDLDVFVHPKYKSHYDLDSFDNEYAKDIPQQLEGSLDCGVFVSSYVEYLSYGNDISTNSFDTESMRIRYATLLWDYVNRKIQFDAISDSETPQKPTRNRSDVDSSERITIH</sequence>
<evidence type="ECO:0000256" key="3">
    <source>
        <dbReference type="ARBA" id="ARBA00022801"/>
    </source>
</evidence>
<evidence type="ECO:0000313" key="7">
    <source>
        <dbReference type="Proteomes" id="UP000824120"/>
    </source>
</evidence>
<proteinExistence type="inferred from homology"/>